<comment type="caution">
    <text evidence="1">The sequence shown here is derived from an EMBL/GenBank/DDBJ whole genome shotgun (WGS) entry which is preliminary data.</text>
</comment>
<dbReference type="EMBL" id="JACGLS010000001">
    <property type="protein sequence ID" value="MBA6155206.1"/>
    <property type="molecule type" value="Genomic_DNA"/>
</dbReference>
<evidence type="ECO:0000313" key="1">
    <source>
        <dbReference type="EMBL" id="MBA6155206.1"/>
    </source>
</evidence>
<evidence type="ECO:0000313" key="2">
    <source>
        <dbReference type="Proteomes" id="UP000563906"/>
    </source>
</evidence>
<reference evidence="1 2" key="1">
    <citation type="submission" date="2020-07" db="EMBL/GenBank/DDBJ databases">
        <title>Bacterium isolated from marine sediment.</title>
        <authorList>
            <person name="Shang D."/>
            <person name="Du Z.-J."/>
        </authorList>
    </citation>
    <scope>NUCLEOTIDE SEQUENCE [LARGE SCALE GENOMIC DNA]</scope>
    <source>
        <strain evidence="1 2">S7007</strain>
    </source>
</reference>
<dbReference type="AlphaFoldDB" id="A0A839ALD9"/>
<accession>A0A839ALD9</accession>
<organism evidence="1 2">
    <name type="scientific">Tenacibaculum pelagium</name>
    <dbReference type="NCBI Taxonomy" id="2759527"/>
    <lineage>
        <taxon>Bacteria</taxon>
        <taxon>Pseudomonadati</taxon>
        <taxon>Bacteroidota</taxon>
        <taxon>Flavobacteriia</taxon>
        <taxon>Flavobacteriales</taxon>
        <taxon>Flavobacteriaceae</taxon>
        <taxon>Tenacibaculum</taxon>
    </lineage>
</organism>
<name>A0A839ALD9_9FLAO</name>
<gene>
    <name evidence="1" type="ORF">H3Z83_01525</name>
</gene>
<dbReference type="Proteomes" id="UP000563906">
    <property type="component" value="Unassembled WGS sequence"/>
</dbReference>
<keyword evidence="2" id="KW-1185">Reference proteome</keyword>
<proteinExistence type="predicted"/>
<sequence>MILKEIVYAPTAVKQLIYKFNNENLTKIEFIETEIMDGTPFVTMDFKDTPAELIYKFAYKLGSLQKYLAMKGDSWLPLDQYPFPPES</sequence>
<dbReference type="RefSeq" id="WP_182123717.1">
    <property type="nucleotide sequence ID" value="NZ_JACGLS010000001.1"/>
</dbReference>
<protein>
    <submittedName>
        <fullName evidence="1">Uncharacterized protein</fullName>
    </submittedName>
</protein>